<dbReference type="AlphaFoldDB" id="A0A7W5FKT0"/>
<dbReference type="Proteomes" id="UP000570361">
    <property type="component" value="Unassembled WGS sequence"/>
</dbReference>
<evidence type="ECO:0000313" key="2">
    <source>
        <dbReference type="Proteomes" id="UP000570361"/>
    </source>
</evidence>
<protein>
    <submittedName>
        <fullName evidence="1">Uncharacterized protein</fullName>
    </submittedName>
</protein>
<accession>A0A7W5FKT0</accession>
<sequence length="77" mass="9405">MFKKVQIYKTDKYNMLSVEIQGKTLIAREISDQWGEECHTFVSRPQMMHWAENRFRAEDFVGREEEREEIFARFKEV</sequence>
<keyword evidence="2" id="KW-1185">Reference proteome</keyword>
<comment type="caution">
    <text evidence="1">The sequence shown here is derived from an EMBL/GenBank/DDBJ whole genome shotgun (WGS) entry which is preliminary data.</text>
</comment>
<organism evidence="1 2">
    <name type="scientific">Paenibacillus phyllosphaerae</name>
    <dbReference type="NCBI Taxonomy" id="274593"/>
    <lineage>
        <taxon>Bacteria</taxon>
        <taxon>Bacillati</taxon>
        <taxon>Bacillota</taxon>
        <taxon>Bacilli</taxon>
        <taxon>Bacillales</taxon>
        <taxon>Paenibacillaceae</taxon>
        <taxon>Paenibacillus</taxon>
    </lineage>
</organism>
<evidence type="ECO:0000313" key="1">
    <source>
        <dbReference type="EMBL" id="MBB3108237.1"/>
    </source>
</evidence>
<dbReference type="RefSeq" id="WP_183596106.1">
    <property type="nucleotide sequence ID" value="NZ_JACHXK010000001.1"/>
</dbReference>
<proteinExistence type="predicted"/>
<dbReference type="EMBL" id="JACHXK010000001">
    <property type="protein sequence ID" value="MBB3108237.1"/>
    <property type="molecule type" value="Genomic_DNA"/>
</dbReference>
<gene>
    <name evidence="1" type="ORF">FHS18_000265</name>
</gene>
<reference evidence="1 2" key="1">
    <citation type="submission" date="2020-08" db="EMBL/GenBank/DDBJ databases">
        <title>Genomic Encyclopedia of Type Strains, Phase III (KMG-III): the genomes of soil and plant-associated and newly described type strains.</title>
        <authorList>
            <person name="Whitman W."/>
        </authorList>
    </citation>
    <scope>NUCLEOTIDE SEQUENCE [LARGE SCALE GENOMIC DNA]</scope>
    <source>
        <strain evidence="1 2">CECT 5862</strain>
    </source>
</reference>
<name>A0A7W5FKT0_9BACL</name>